<dbReference type="CDD" id="cd06261">
    <property type="entry name" value="TM_PBP2"/>
    <property type="match status" value="1"/>
</dbReference>
<dbReference type="GO" id="GO:0005886">
    <property type="term" value="C:plasma membrane"/>
    <property type="evidence" value="ECO:0007669"/>
    <property type="project" value="UniProtKB-SubCell"/>
</dbReference>
<keyword evidence="2 7" id="KW-0813">Transport</keyword>
<comment type="caution">
    <text evidence="9">The sequence shown here is derived from an EMBL/GenBank/DDBJ whole genome shotgun (WGS) entry which is preliminary data.</text>
</comment>
<evidence type="ECO:0000256" key="6">
    <source>
        <dbReference type="ARBA" id="ARBA00023136"/>
    </source>
</evidence>
<dbReference type="PANTHER" id="PTHR43386">
    <property type="entry name" value="OLIGOPEPTIDE TRANSPORT SYSTEM PERMEASE PROTEIN APPC"/>
    <property type="match status" value="1"/>
</dbReference>
<feature type="transmembrane region" description="Helical" evidence="7">
    <location>
        <begin position="235"/>
        <end position="259"/>
    </location>
</feature>
<evidence type="ECO:0000259" key="8">
    <source>
        <dbReference type="PROSITE" id="PS50928"/>
    </source>
</evidence>
<dbReference type="InterPro" id="IPR035906">
    <property type="entry name" value="MetI-like_sf"/>
</dbReference>
<evidence type="ECO:0000313" key="10">
    <source>
        <dbReference type="Proteomes" id="UP000567922"/>
    </source>
</evidence>
<evidence type="ECO:0000256" key="2">
    <source>
        <dbReference type="ARBA" id="ARBA00022448"/>
    </source>
</evidence>
<dbReference type="SUPFAM" id="SSF161098">
    <property type="entry name" value="MetI-like"/>
    <property type="match status" value="1"/>
</dbReference>
<dbReference type="OrthoDB" id="9812701at2"/>
<gene>
    <name evidence="9" type="ORF">FHU29_001112</name>
</gene>
<keyword evidence="6 7" id="KW-0472">Membrane</keyword>
<dbReference type="Pfam" id="PF00528">
    <property type="entry name" value="BPD_transp_1"/>
    <property type="match status" value="1"/>
</dbReference>
<dbReference type="PROSITE" id="PS50928">
    <property type="entry name" value="ABC_TM1"/>
    <property type="match status" value="1"/>
</dbReference>
<evidence type="ECO:0000313" key="9">
    <source>
        <dbReference type="EMBL" id="MBB3036678.1"/>
    </source>
</evidence>
<evidence type="ECO:0000256" key="3">
    <source>
        <dbReference type="ARBA" id="ARBA00022475"/>
    </source>
</evidence>
<evidence type="ECO:0000256" key="4">
    <source>
        <dbReference type="ARBA" id="ARBA00022692"/>
    </source>
</evidence>
<organism evidence="9 10">
    <name type="scientific">Hoyosella altamirensis</name>
    <dbReference type="NCBI Taxonomy" id="616997"/>
    <lineage>
        <taxon>Bacteria</taxon>
        <taxon>Bacillati</taxon>
        <taxon>Actinomycetota</taxon>
        <taxon>Actinomycetes</taxon>
        <taxon>Mycobacteriales</taxon>
        <taxon>Hoyosellaceae</taxon>
        <taxon>Hoyosella</taxon>
    </lineage>
</organism>
<evidence type="ECO:0000256" key="7">
    <source>
        <dbReference type="RuleBase" id="RU363032"/>
    </source>
</evidence>
<comment type="similarity">
    <text evidence="7">Belongs to the binding-protein-dependent transport system permease family.</text>
</comment>
<dbReference type="InterPro" id="IPR000515">
    <property type="entry name" value="MetI-like"/>
</dbReference>
<dbReference type="Proteomes" id="UP000567922">
    <property type="component" value="Unassembled WGS sequence"/>
</dbReference>
<dbReference type="GO" id="GO:0055085">
    <property type="term" value="P:transmembrane transport"/>
    <property type="evidence" value="ECO:0007669"/>
    <property type="project" value="InterPro"/>
</dbReference>
<protein>
    <submittedName>
        <fullName evidence="9">Peptide/nickel transport system permease protein</fullName>
    </submittedName>
</protein>
<dbReference type="RefSeq" id="WP_064440908.1">
    <property type="nucleotide sequence ID" value="NZ_BDDI01000010.1"/>
</dbReference>
<evidence type="ECO:0000256" key="1">
    <source>
        <dbReference type="ARBA" id="ARBA00004651"/>
    </source>
</evidence>
<dbReference type="InterPro" id="IPR050366">
    <property type="entry name" value="BP-dependent_transpt_permease"/>
</dbReference>
<proteinExistence type="inferred from homology"/>
<feature type="domain" description="ABC transmembrane type-1" evidence="8">
    <location>
        <begin position="66"/>
        <end position="256"/>
    </location>
</feature>
<accession>A0A839RKC6</accession>
<dbReference type="PANTHER" id="PTHR43386:SF23">
    <property type="entry name" value="ABC TRANSPORTER"/>
    <property type="match status" value="1"/>
</dbReference>
<comment type="subcellular location">
    <subcellularLocation>
        <location evidence="1 7">Cell membrane</location>
        <topology evidence="1 7">Multi-pass membrane protein</topology>
    </subcellularLocation>
</comment>
<keyword evidence="10" id="KW-1185">Reference proteome</keyword>
<dbReference type="AlphaFoldDB" id="A0A839RKC6"/>
<dbReference type="Gene3D" id="1.10.3720.10">
    <property type="entry name" value="MetI-like"/>
    <property type="match status" value="1"/>
</dbReference>
<dbReference type="EMBL" id="JACHWS010000001">
    <property type="protein sequence ID" value="MBB3036678.1"/>
    <property type="molecule type" value="Genomic_DNA"/>
</dbReference>
<name>A0A839RKC6_9ACTN</name>
<sequence>MAKRRLYICLAILGMVIAYAVLVPWVSDVNDRVTNFAAARRAPSAEFWFGTDSAGRDLFVRIASAIRTSLLVALASALLATLIGVLVGTVSALAGGWIDRIVMRLADVANALPHLLLGIVIVALFRGNIVAIVLSIALTHWVQVARIVRSEALSLREREYISAAILAGASKLHVLRTHIVPAVAPQALIAVVLLLPHAVWHESTLSFLGFGLPPHEPSLGTLLEEARSSLLLGGWWTLVFPAGVLVITTVSVAVAGSALRTLTVPPKPSKVPR</sequence>
<keyword evidence="5 7" id="KW-1133">Transmembrane helix</keyword>
<reference evidence="9 10" key="1">
    <citation type="submission" date="2020-08" db="EMBL/GenBank/DDBJ databases">
        <title>Sequencing the genomes of 1000 actinobacteria strains.</title>
        <authorList>
            <person name="Klenk H.-P."/>
        </authorList>
    </citation>
    <scope>NUCLEOTIDE SEQUENCE [LARGE SCALE GENOMIC DNA]</scope>
    <source>
        <strain evidence="9 10">DSM 45258</strain>
    </source>
</reference>
<feature type="transmembrane region" description="Helical" evidence="7">
    <location>
        <begin position="70"/>
        <end position="93"/>
    </location>
</feature>
<feature type="transmembrane region" description="Helical" evidence="7">
    <location>
        <begin position="7"/>
        <end position="26"/>
    </location>
</feature>
<keyword evidence="4 7" id="KW-0812">Transmembrane</keyword>
<evidence type="ECO:0000256" key="5">
    <source>
        <dbReference type="ARBA" id="ARBA00022989"/>
    </source>
</evidence>
<keyword evidence="3" id="KW-1003">Cell membrane</keyword>